<comment type="caution">
    <text evidence="4">The sequence shown here is derived from an EMBL/GenBank/DDBJ whole genome shotgun (WGS) entry which is preliminary data.</text>
</comment>
<dbReference type="Gene3D" id="3.90.550.10">
    <property type="entry name" value="Spore Coat Polysaccharide Biosynthesis Protein SpsA, Chain A"/>
    <property type="match status" value="1"/>
</dbReference>
<dbReference type="PANTHER" id="PTHR43179:SF7">
    <property type="entry name" value="RHAMNOSYLTRANSFERASE WBBL"/>
    <property type="match status" value="1"/>
</dbReference>
<dbReference type="PANTHER" id="PTHR43179">
    <property type="entry name" value="RHAMNOSYLTRANSFERASE WBBL"/>
    <property type="match status" value="1"/>
</dbReference>
<evidence type="ECO:0000256" key="1">
    <source>
        <dbReference type="SAM" id="Phobius"/>
    </source>
</evidence>
<feature type="domain" description="Glycosyltransferase 2-like" evidence="3">
    <location>
        <begin position="166"/>
        <end position="289"/>
    </location>
</feature>
<name>A0A0J7XGE8_9SPHN</name>
<dbReference type="CDD" id="cd02525">
    <property type="entry name" value="Succinoglycan_BP_ExoA"/>
    <property type="match status" value="1"/>
</dbReference>
<dbReference type="Pfam" id="PF13632">
    <property type="entry name" value="Glyco_trans_2_3"/>
    <property type="match status" value="1"/>
</dbReference>
<evidence type="ECO:0000259" key="3">
    <source>
        <dbReference type="Pfam" id="PF13632"/>
    </source>
</evidence>
<dbReference type="EMBL" id="JACU01000014">
    <property type="protein sequence ID" value="KMS50867.1"/>
    <property type="molecule type" value="Genomic_DNA"/>
</dbReference>
<dbReference type="OrthoDB" id="8416156at2"/>
<dbReference type="Pfam" id="PF00535">
    <property type="entry name" value="Glycos_transf_2"/>
    <property type="match status" value="1"/>
</dbReference>
<sequence>MGTALGKSRNSDVLIVVPCLNEAAHLPALLAGLLGNAHGALVVVADGGSVDASREIVSTLGRKYANLVLLENPQRTQSAAVNLAVRRFGAGRSWLLRIDAHAHYPDGFLDNLRLAAGSMRASSVVVPMVTSGTACFQKAAAAAQNSVLGTGGAPHRHIGRGQWVDHGHHALFDLTLFMAVGGYDEGFAANEDSELDRRLIAAGGRIWLEPQAAITYFPRSTMGALFRQYRKYGIGRARNLKRHPVPVKLRQMLPLAVVPSILMALIGLALAPLRVEALVFAFPMLCWMVGALVAGAILGWRARSFCGAGSGVAAVTMHAGWSLGFIEETLSRQQLPAPPQPLRFESVAPPEMPGARWVSAEASIA</sequence>
<dbReference type="InterPro" id="IPR001173">
    <property type="entry name" value="Glyco_trans_2-like"/>
</dbReference>
<reference evidence="4 5" key="1">
    <citation type="journal article" date="2015" name="G3 (Bethesda)">
        <title>Insights into Ongoing Evolution of the Hexachlorocyclohexane Catabolic Pathway from Comparative Genomics of Ten Sphingomonadaceae Strains.</title>
        <authorList>
            <person name="Pearce S.L."/>
            <person name="Oakeshott J.G."/>
            <person name="Pandey G."/>
        </authorList>
    </citation>
    <scope>NUCLEOTIDE SEQUENCE [LARGE SCALE GENOMIC DNA]</scope>
    <source>
        <strain evidence="4 5">LL02</strain>
    </source>
</reference>
<proteinExistence type="predicted"/>
<evidence type="ECO:0000259" key="2">
    <source>
        <dbReference type="Pfam" id="PF00535"/>
    </source>
</evidence>
<dbReference type="RefSeq" id="WP_059153501.1">
    <property type="nucleotide sequence ID" value="NZ_KQ130460.1"/>
</dbReference>
<dbReference type="PATRIC" id="fig|1114963.3.peg.4779"/>
<keyword evidence="1" id="KW-1133">Transmembrane helix</keyword>
<keyword evidence="1" id="KW-0812">Transmembrane</keyword>
<keyword evidence="1" id="KW-0472">Membrane</keyword>
<evidence type="ECO:0000313" key="5">
    <source>
        <dbReference type="Proteomes" id="UP000052268"/>
    </source>
</evidence>
<dbReference type="Proteomes" id="UP000052268">
    <property type="component" value="Unassembled WGS sequence"/>
</dbReference>
<accession>A0A0J7XGE8</accession>
<dbReference type="SUPFAM" id="SSF53448">
    <property type="entry name" value="Nucleotide-diphospho-sugar transferases"/>
    <property type="match status" value="1"/>
</dbReference>
<feature type="transmembrane region" description="Helical" evidence="1">
    <location>
        <begin position="277"/>
        <end position="300"/>
    </location>
</feature>
<evidence type="ECO:0000313" key="4">
    <source>
        <dbReference type="EMBL" id="KMS50867.1"/>
    </source>
</evidence>
<protein>
    <submittedName>
        <fullName evidence="4">Succinoglycan biosynthesis protein exoa</fullName>
    </submittedName>
</protein>
<feature type="transmembrane region" description="Helical" evidence="1">
    <location>
        <begin position="252"/>
        <end position="271"/>
    </location>
</feature>
<dbReference type="AlphaFoldDB" id="A0A0J7XGE8"/>
<keyword evidence="5" id="KW-1185">Reference proteome</keyword>
<dbReference type="InterPro" id="IPR029044">
    <property type="entry name" value="Nucleotide-diphossugar_trans"/>
</dbReference>
<feature type="domain" description="Glycosyltransferase 2-like" evidence="2">
    <location>
        <begin position="15"/>
        <end position="132"/>
    </location>
</feature>
<organism evidence="4 5">
    <name type="scientific">Novosphingobium barchaimii LL02</name>
    <dbReference type="NCBI Taxonomy" id="1114963"/>
    <lineage>
        <taxon>Bacteria</taxon>
        <taxon>Pseudomonadati</taxon>
        <taxon>Pseudomonadota</taxon>
        <taxon>Alphaproteobacteria</taxon>
        <taxon>Sphingomonadales</taxon>
        <taxon>Sphingomonadaceae</taxon>
        <taxon>Novosphingobium</taxon>
    </lineage>
</organism>
<gene>
    <name evidence="4" type="ORF">V474_05670</name>
</gene>